<dbReference type="GO" id="GO:0031966">
    <property type="term" value="C:mitochondrial membrane"/>
    <property type="evidence" value="ECO:0007669"/>
    <property type="project" value="TreeGrafter"/>
</dbReference>
<keyword evidence="4 7" id="KW-1133">Transmembrane helix</keyword>
<sequence>MTTAPEDNNRISPTPTATSFSSHKNVKCVHALHPVCPGPVGECKSSTSQLFLLLASEASDCSVDTMVSPTLITAAVGAACSVLLTPLAISAVGFTTGGIAAGSIASSMMSAAAIANGGGVASGSIVAILQSFGAAGLTTTATGALASAGATVGGVAGWVGRKLIR</sequence>
<dbReference type="Pfam" id="PF06140">
    <property type="entry name" value="Ifi-6-16"/>
    <property type="match status" value="1"/>
</dbReference>
<keyword evidence="3 7" id="KW-0812">Transmembrane</keyword>
<dbReference type="Gene3D" id="6.10.110.10">
    <property type="match status" value="1"/>
</dbReference>
<feature type="transmembrane region" description="Helical" evidence="7">
    <location>
        <begin position="72"/>
        <end position="101"/>
    </location>
</feature>
<dbReference type="PANTHER" id="PTHR16932">
    <property type="entry name" value="INTERFERON ALPHA-INDUCIBLE PROTEIN 27"/>
    <property type="match status" value="1"/>
</dbReference>
<dbReference type="GO" id="GO:0097193">
    <property type="term" value="P:intrinsic apoptotic signaling pathway"/>
    <property type="evidence" value="ECO:0007669"/>
    <property type="project" value="TreeGrafter"/>
</dbReference>
<dbReference type="Proteomes" id="UP000593565">
    <property type="component" value="Unassembled WGS sequence"/>
</dbReference>
<gene>
    <name evidence="8" type="ORF">AMELA_G00043840</name>
</gene>
<evidence type="ECO:0000256" key="2">
    <source>
        <dbReference type="ARBA" id="ARBA00007262"/>
    </source>
</evidence>
<comment type="caution">
    <text evidence="8">The sequence shown here is derived from an EMBL/GenBank/DDBJ whole genome shotgun (WGS) entry which is preliminary data.</text>
</comment>
<evidence type="ECO:0000256" key="5">
    <source>
        <dbReference type="ARBA" id="ARBA00023136"/>
    </source>
</evidence>
<keyword evidence="5 7" id="KW-0472">Membrane</keyword>
<evidence type="ECO:0000313" key="9">
    <source>
        <dbReference type="Proteomes" id="UP000593565"/>
    </source>
</evidence>
<dbReference type="GO" id="GO:0001836">
    <property type="term" value="P:release of cytochrome c from mitochondria"/>
    <property type="evidence" value="ECO:0007669"/>
    <property type="project" value="TreeGrafter"/>
</dbReference>
<evidence type="ECO:0000256" key="6">
    <source>
        <dbReference type="SAM" id="MobiDB-lite"/>
    </source>
</evidence>
<dbReference type="AlphaFoldDB" id="A0A7J6B4E1"/>
<evidence type="ECO:0000256" key="7">
    <source>
        <dbReference type="SAM" id="Phobius"/>
    </source>
</evidence>
<comment type="subcellular location">
    <subcellularLocation>
        <location evidence="1">Membrane</location>
        <topology evidence="1">Multi-pass membrane protein</topology>
    </subcellularLocation>
</comment>
<feature type="region of interest" description="Disordered" evidence="6">
    <location>
        <begin position="1"/>
        <end position="21"/>
    </location>
</feature>
<name>A0A7J6B4E1_AMEME</name>
<accession>A0A7J6B4E1</accession>
<evidence type="ECO:0000256" key="4">
    <source>
        <dbReference type="ARBA" id="ARBA00022989"/>
    </source>
</evidence>
<evidence type="ECO:0000313" key="8">
    <source>
        <dbReference type="EMBL" id="KAF4089932.1"/>
    </source>
</evidence>
<keyword evidence="9" id="KW-1185">Reference proteome</keyword>
<comment type="similarity">
    <text evidence="2">Belongs to the IFI6/IFI27 family.</text>
</comment>
<feature type="transmembrane region" description="Helical" evidence="7">
    <location>
        <begin position="141"/>
        <end position="160"/>
    </location>
</feature>
<feature type="transmembrane region" description="Helical" evidence="7">
    <location>
        <begin position="113"/>
        <end position="135"/>
    </location>
</feature>
<organism evidence="8 9">
    <name type="scientific">Ameiurus melas</name>
    <name type="common">Black bullhead</name>
    <name type="synonym">Silurus melas</name>
    <dbReference type="NCBI Taxonomy" id="219545"/>
    <lineage>
        <taxon>Eukaryota</taxon>
        <taxon>Metazoa</taxon>
        <taxon>Chordata</taxon>
        <taxon>Craniata</taxon>
        <taxon>Vertebrata</taxon>
        <taxon>Euteleostomi</taxon>
        <taxon>Actinopterygii</taxon>
        <taxon>Neopterygii</taxon>
        <taxon>Teleostei</taxon>
        <taxon>Ostariophysi</taxon>
        <taxon>Siluriformes</taxon>
        <taxon>Ictaluridae</taxon>
        <taxon>Ameiurus</taxon>
    </lineage>
</organism>
<evidence type="ECO:0000256" key="3">
    <source>
        <dbReference type="ARBA" id="ARBA00022692"/>
    </source>
</evidence>
<dbReference type="InterPro" id="IPR038213">
    <property type="entry name" value="IFI6/IFI27-like_sf"/>
</dbReference>
<dbReference type="EMBL" id="JAAGNN010000004">
    <property type="protein sequence ID" value="KAF4089932.1"/>
    <property type="molecule type" value="Genomic_DNA"/>
</dbReference>
<evidence type="ECO:0000256" key="1">
    <source>
        <dbReference type="ARBA" id="ARBA00004141"/>
    </source>
</evidence>
<reference evidence="8 9" key="1">
    <citation type="submission" date="2020-02" db="EMBL/GenBank/DDBJ databases">
        <title>A chromosome-scale genome assembly of the black bullhead catfish (Ameiurus melas).</title>
        <authorList>
            <person name="Wen M."/>
            <person name="Zham M."/>
            <person name="Cabau C."/>
            <person name="Klopp C."/>
            <person name="Donnadieu C."/>
            <person name="Roques C."/>
            <person name="Bouchez O."/>
            <person name="Lampietro C."/>
            <person name="Jouanno E."/>
            <person name="Herpin A."/>
            <person name="Louis A."/>
            <person name="Berthelot C."/>
            <person name="Parey E."/>
            <person name="Roest-Crollius H."/>
            <person name="Braasch I."/>
            <person name="Postlethwait J."/>
            <person name="Robinson-Rechavi M."/>
            <person name="Echchiki A."/>
            <person name="Begum T."/>
            <person name="Montfort J."/>
            <person name="Schartl M."/>
            <person name="Bobe J."/>
            <person name="Guiguen Y."/>
        </authorList>
    </citation>
    <scope>NUCLEOTIDE SEQUENCE [LARGE SCALE GENOMIC DNA]</scope>
    <source>
        <strain evidence="8">M_S1</strain>
        <tissue evidence="8">Blood</tissue>
    </source>
</reference>
<dbReference type="InterPro" id="IPR009311">
    <property type="entry name" value="IFI6/IFI27-like"/>
</dbReference>
<proteinExistence type="inferred from homology"/>
<dbReference type="PANTHER" id="PTHR16932:SF18">
    <property type="entry name" value="INTERFERON, ALPHA-INDUCIBLE PROTEIN 27-LIKE 2"/>
    <property type="match status" value="1"/>
</dbReference>
<protein>
    <submittedName>
        <fullName evidence="8">Uncharacterized protein</fullName>
    </submittedName>
</protein>